<dbReference type="EMBL" id="JABDTM020026246">
    <property type="protein sequence ID" value="KAH0812160.1"/>
    <property type="molecule type" value="Genomic_DNA"/>
</dbReference>
<dbReference type="Proteomes" id="UP000719412">
    <property type="component" value="Unassembled WGS sequence"/>
</dbReference>
<dbReference type="InterPro" id="IPR056576">
    <property type="entry name" value="MGAT4_A/B/C_C"/>
</dbReference>
<organism evidence="2 3">
    <name type="scientific">Tenebrio molitor</name>
    <name type="common">Yellow mealworm beetle</name>
    <dbReference type="NCBI Taxonomy" id="7067"/>
    <lineage>
        <taxon>Eukaryota</taxon>
        <taxon>Metazoa</taxon>
        <taxon>Ecdysozoa</taxon>
        <taxon>Arthropoda</taxon>
        <taxon>Hexapoda</taxon>
        <taxon>Insecta</taxon>
        <taxon>Pterygota</taxon>
        <taxon>Neoptera</taxon>
        <taxon>Endopterygota</taxon>
        <taxon>Coleoptera</taxon>
        <taxon>Polyphaga</taxon>
        <taxon>Cucujiformia</taxon>
        <taxon>Tenebrionidae</taxon>
        <taxon>Tenebrio</taxon>
    </lineage>
</organism>
<dbReference type="PANTHER" id="PTHR12062:SF9">
    <property type="entry name" value="ALPHA-1,3-MANNOSYL-GLYCOPROTEIN 4-BETA-N-ACETYLGLUCOSAMINYLTRANSFERASE A, ISOFORM A"/>
    <property type="match status" value="1"/>
</dbReference>
<accession>A0A8J6HCJ3</accession>
<proteinExistence type="predicted"/>
<gene>
    <name evidence="2" type="ORF">GEV33_010631</name>
</gene>
<reference evidence="2" key="2">
    <citation type="submission" date="2021-08" db="EMBL/GenBank/DDBJ databases">
        <authorList>
            <person name="Eriksson T."/>
        </authorList>
    </citation>
    <scope>NUCLEOTIDE SEQUENCE</scope>
    <source>
        <strain evidence="2">Stoneville</strain>
        <tissue evidence="2">Whole head</tissue>
    </source>
</reference>
<dbReference type="AlphaFoldDB" id="A0A8J6HCJ3"/>
<dbReference type="Pfam" id="PF23524">
    <property type="entry name" value="MGAT4A_C"/>
    <property type="match status" value="1"/>
</dbReference>
<sequence length="218" mass="25478">MKAFAEQSGGGMCRKSNYFETSQNCKRDKAKMWVHYKPSLFQHIGTHSSLKGKVQKLKDKQFGKVALFFPHGNPDAEVVSGIKHYKQYTLERAYLGETFFWGLLPSPGDQLIFKFTTPIWVKRFFFRSGNAEHPSDKFYNTTVEVLPAEANQYGNSLNVTSDGYIVPLQMQFQRFLITSFTFCIVFTRLHGYKNLYYHFLSRDEELHLKFRQAQFYIT</sequence>
<dbReference type="GO" id="GO:0005783">
    <property type="term" value="C:endoplasmic reticulum"/>
    <property type="evidence" value="ECO:0007669"/>
    <property type="project" value="TreeGrafter"/>
</dbReference>
<keyword evidence="3" id="KW-1185">Reference proteome</keyword>
<comment type="caution">
    <text evidence="2">The sequence shown here is derived from an EMBL/GenBank/DDBJ whole genome shotgun (WGS) entry which is preliminary data.</text>
</comment>
<evidence type="ECO:0000259" key="1">
    <source>
        <dbReference type="Pfam" id="PF23524"/>
    </source>
</evidence>
<feature type="domain" description="MGAT4 A/B/C C-terminal" evidence="1">
    <location>
        <begin position="76"/>
        <end position="166"/>
    </location>
</feature>
<dbReference type="InterPro" id="IPR006759">
    <property type="entry name" value="Glyco_transf_54"/>
</dbReference>
<protein>
    <recommendedName>
        <fullName evidence="1">MGAT4 A/B/C C-terminal domain-containing protein</fullName>
    </recommendedName>
</protein>
<dbReference type="PANTHER" id="PTHR12062">
    <property type="entry name" value="N-ACETYLGLUCOSAMINYLTRANSFERASE VI"/>
    <property type="match status" value="1"/>
</dbReference>
<dbReference type="GO" id="GO:0006487">
    <property type="term" value="P:protein N-linked glycosylation"/>
    <property type="evidence" value="ECO:0007669"/>
    <property type="project" value="TreeGrafter"/>
</dbReference>
<dbReference type="GO" id="GO:0008375">
    <property type="term" value="F:acetylglucosaminyltransferase activity"/>
    <property type="evidence" value="ECO:0007669"/>
    <property type="project" value="TreeGrafter"/>
</dbReference>
<dbReference type="GO" id="GO:0005795">
    <property type="term" value="C:Golgi stack"/>
    <property type="evidence" value="ECO:0007669"/>
    <property type="project" value="TreeGrafter"/>
</dbReference>
<reference evidence="2" key="1">
    <citation type="journal article" date="2020" name="J Insects Food Feed">
        <title>The yellow mealworm (Tenebrio molitor) genome: a resource for the emerging insects as food and feed industry.</title>
        <authorList>
            <person name="Eriksson T."/>
            <person name="Andere A."/>
            <person name="Kelstrup H."/>
            <person name="Emery V."/>
            <person name="Picard C."/>
        </authorList>
    </citation>
    <scope>NUCLEOTIDE SEQUENCE</scope>
    <source>
        <strain evidence="2">Stoneville</strain>
        <tissue evidence="2">Whole head</tissue>
    </source>
</reference>
<name>A0A8J6HCJ3_TENMO</name>
<evidence type="ECO:0000313" key="2">
    <source>
        <dbReference type="EMBL" id="KAH0812160.1"/>
    </source>
</evidence>
<evidence type="ECO:0000313" key="3">
    <source>
        <dbReference type="Proteomes" id="UP000719412"/>
    </source>
</evidence>
<dbReference type="GO" id="GO:0005793">
    <property type="term" value="C:endoplasmic reticulum-Golgi intermediate compartment"/>
    <property type="evidence" value="ECO:0007669"/>
    <property type="project" value="TreeGrafter"/>
</dbReference>